<dbReference type="CDD" id="cd00586">
    <property type="entry name" value="4HBT"/>
    <property type="match status" value="1"/>
</dbReference>
<comment type="caution">
    <text evidence="3">The sequence shown here is derived from an EMBL/GenBank/DDBJ whole genome shotgun (WGS) entry which is preliminary data.</text>
</comment>
<dbReference type="RefSeq" id="WP_237344403.1">
    <property type="nucleotide sequence ID" value="NZ_JABWGX010000004.1"/>
</dbReference>
<dbReference type="PANTHER" id="PTHR31793">
    <property type="entry name" value="4-HYDROXYBENZOYL-COA THIOESTERASE FAMILY MEMBER"/>
    <property type="match status" value="1"/>
</dbReference>
<dbReference type="InterPro" id="IPR050563">
    <property type="entry name" value="4-hydroxybenzoyl-CoA_TE"/>
</dbReference>
<dbReference type="SUPFAM" id="SSF54637">
    <property type="entry name" value="Thioesterase/thiol ester dehydrase-isomerase"/>
    <property type="match status" value="1"/>
</dbReference>
<keyword evidence="4" id="KW-1185">Reference proteome</keyword>
<evidence type="ECO:0000256" key="2">
    <source>
        <dbReference type="ARBA" id="ARBA00022801"/>
    </source>
</evidence>
<dbReference type="PANTHER" id="PTHR31793:SF27">
    <property type="entry name" value="NOVEL THIOESTERASE SUPERFAMILY DOMAIN AND SAPOSIN A-TYPE DOMAIN CONTAINING PROTEIN (0610012H03RIK)"/>
    <property type="match status" value="1"/>
</dbReference>
<dbReference type="EMBL" id="JAUSVY010000004">
    <property type="protein sequence ID" value="MDQ0505224.1"/>
    <property type="molecule type" value="Genomic_DNA"/>
</dbReference>
<evidence type="ECO:0000256" key="1">
    <source>
        <dbReference type="ARBA" id="ARBA00005953"/>
    </source>
</evidence>
<dbReference type="InterPro" id="IPR029069">
    <property type="entry name" value="HotDog_dom_sf"/>
</dbReference>
<sequence length="146" mass="15782">MTAAPPPGKAPLPTLDDFPLKSFDTIRFGDTDRQGHVNNAVFSSYLETGRSQMLIGPGHRAAPDGFSFVIVRLVLDYRAEITWPGTVEIGSRVSNLGRSSVGIVQGLFQDGACVATADTVLVLFDPVSRRAAELPPDSRAFLSRYM</sequence>
<name>A0ABU0LDJ9_XANAG</name>
<dbReference type="GO" id="GO:0016787">
    <property type="term" value="F:hydrolase activity"/>
    <property type="evidence" value="ECO:0007669"/>
    <property type="project" value="UniProtKB-KW"/>
</dbReference>
<dbReference type="Proteomes" id="UP001241747">
    <property type="component" value="Unassembled WGS sequence"/>
</dbReference>
<dbReference type="Pfam" id="PF13279">
    <property type="entry name" value="4HBT_2"/>
    <property type="match status" value="1"/>
</dbReference>
<gene>
    <name evidence="3" type="ORF">QOZ94_002020</name>
</gene>
<proteinExistence type="inferred from homology"/>
<dbReference type="EC" id="3.1.2.-" evidence="3"/>
<dbReference type="Gene3D" id="3.10.129.10">
    <property type="entry name" value="Hotdog Thioesterase"/>
    <property type="match status" value="1"/>
</dbReference>
<protein>
    <submittedName>
        <fullName evidence="3">Acyl-CoA thioester hydrolase</fullName>
        <ecNumber evidence="3">3.1.2.-</ecNumber>
    </submittedName>
</protein>
<organism evidence="3 4">
    <name type="scientific">Xanthobacter agilis</name>
    <dbReference type="NCBI Taxonomy" id="47492"/>
    <lineage>
        <taxon>Bacteria</taxon>
        <taxon>Pseudomonadati</taxon>
        <taxon>Pseudomonadota</taxon>
        <taxon>Alphaproteobacteria</taxon>
        <taxon>Hyphomicrobiales</taxon>
        <taxon>Xanthobacteraceae</taxon>
        <taxon>Xanthobacter</taxon>
    </lineage>
</organism>
<evidence type="ECO:0000313" key="4">
    <source>
        <dbReference type="Proteomes" id="UP001241747"/>
    </source>
</evidence>
<accession>A0ABU0LDJ9</accession>
<reference evidence="3 4" key="1">
    <citation type="submission" date="2023-07" db="EMBL/GenBank/DDBJ databases">
        <title>Genomic Encyclopedia of Type Strains, Phase IV (KMG-IV): sequencing the most valuable type-strain genomes for metagenomic binning, comparative biology and taxonomic classification.</title>
        <authorList>
            <person name="Goeker M."/>
        </authorList>
    </citation>
    <scope>NUCLEOTIDE SEQUENCE [LARGE SCALE GENOMIC DNA]</scope>
    <source>
        <strain evidence="3 4">DSM 3770</strain>
    </source>
</reference>
<evidence type="ECO:0000313" key="3">
    <source>
        <dbReference type="EMBL" id="MDQ0505224.1"/>
    </source>
</evidence>
<comment type="similarity">
    <text evidence="1">Belongs to the 4-hydroxybenzoyl-CoA thioesterase family.</text>
</comment>
<keyword evidence="2 3" id="KW-0378">Hydrolase</keyword>